<dbReference type="GeneTree" id="ENSGT00390000003305"/>
<organism evidence="5 6">
    <name type="scientific">Oncorhynchus mykiss</name>
    <name type="common">Rainbow trout</name>
    <name type="synonym">Salmo gairdneri</name>
    <dbReference type="NCBI Taxonomy" id="8022"/>
    <lineage>
        <taxon>Eukaryota</taxon>
        <taxon>Metazoa</taxon>
        <taxon>Chordata</taxon>
        <taxon>Craniata</taxon>
        <taxon>Vertebrata</taxon>
        <taxon>Euteleostomi</taxon>
        <taxon>Actinopterygii</taxon>
        <taxon>Neopterygii</taxon>
        <taxon>Teleostei</taxon>
        <taxon>Protacanthopterygii</taxon>
        <taxon>Salmoniformes</taxon>
        <taxon>Salmonidae</taxon>
        <taxon>Salmoninae</taxon>
        <taxon>Oncorhynchus</taxon>
    </lineage>
</organism>
<dbReference type="GO" id="GO:0031396">
    <property type="term" value="P:regulation of protein ubiquitination"/>
    <property type="evidence" value="ECO:0007669"/>
    <property type="project" value="InterPro"/>
</dbReference>
<dbReference type="PANTHER" id="PTHR14382">
    <property type="entry name" value="MDM2-BINDING PROTEIN"/>
    <property type="match status" value="1"/>
</dbReference>
<dbReference type="Ensembl" id="ENSOMYT00000160479.1">
    <property type="protein sequence ID" value="ENSOMYP00000136726.1"/>
    <property type="gene ID" value="ENSOMYG00000027394.2"/>
</dbReference>
<feature type="compositionally biased region" description="Low complexity" evidence="1">
    <location>
        <begin position="606"/>
        <end position="618"/>
    </location>
</feature>
<dbReference type="Pfam" id="PF14920">
    <property type="entry name" value="MTBP_C"/>
    <property type="match status" value="1"/>
</dbReference>
<evidence type="ECO:0000259" key="2">
    <source>
        <dbReference type="Pfam" id="PF14918"/>
    </source>
</evidence>
<evidence type="ECO:0000256" key="1">
    <source>
        <dbReference type="SAM" id="MobiDB-lite"/>
    </source>
</evidence>
<dbReference type="InterPro" id="IPR029420">
    <property type="entry name" value="MTBP_central"/>
</dbReference>
<dbReference type="PANTHER" id="PTHR14382:SF1">
    <property type="entry name" value="MDM2-BINDING PROTEIN"/>
    <property type="match status" value="1"/>
</dbReference>
<evidence type="ECO:0000313" key="5">
    <source>
        <dbReference type="Ensembl" id="ENSOMYP00000136726.1"/>
    </source>
</evidence>
<proteinExistence type="predicted"/>
<evidence type="ECO:0000313" key="6">
    <source>
        <dbReference type="Proteomes" id="UP000694395"/>
    </source>
</evidence>
<feature type="region of interest" description="Disordered" evidence="1">
    <location>
        <begin position="587"/>
        <end position="689"/>
    </location>
</feature>
<feature type="compositionally biased region" description="Basic and acidic residues" evidence="1">
    <location>
        <begin position="674"/>
        <end position="689"/>
    </location>
</feature>
<keyword evidence="6" id="KW-1185">Reference proteome</keyword>
<dbReference type="InterPro" id="IPR039061">
    <property type="entry name" value="MTBP"/>
</dbReference>
<reference evidence="5" key="2">
    <citation type="submission" date="2025-08" db="UniProtKB">
        <authorList>
            <consortium name="Ensembl"/>
        </authorList>
    </citation>
    <scope>IDENTIFICATION</scope>
</reference>
<feature type="domain" description="DM2" evidence="3">
    <location>
        <begin position="152"/>
        <end position="483"/>
    </location>
</feature>
<dbReference type="Pfam" id="PF14919">
    <property type="entry name" value="MTBP_mid"/>
    <property type="match status" value="1"/>
</dbReference>
<dbReference type="GO" id="GO:0034501">
    <property type="term" value="P:protein localization to kinetochore"/>
    <property type="evidence" value="ECO:0007669"/>
    <property type="project" value="TreeGrafter"/>
</dbReference>
<reference evidence="5" key="3">
    <citation type="submission" date="2025-09" db="UniProtKB">
        <authorList>
            <consortium name="Ensembl"/>
        </authorList>
    </citation>
    <scope>IDENTIFICATION</scope>
</reference>
<dbReference type="AlphaFoldDB" id="A0A8L0DT30"/>
<gene>
    <name evidence="5" type="primary">LOC110520696</name>
</gene>
<dbReference type="GO" id="GO:0000776">
    <property type="term" value="C:kinetochore"/>
    <property type="evidence" value="ECO:0007669"/>
    <property type="project" value="TreeGrafter"/>
</dbReference>
<dbReference type="GO" id="GO:0007089">
    <property type="term" value="P:traversing start control point of mitotic cell cycle"/>
    <property type="evidence" value="ECO:0007669"/>
    <property type="project" value="TreeGrafter"/>
</dbReference>
<dbReference type="InterPro" id="IPR029421">
    <property type="entry name" value="MTBP_N"/>
</dbReference>
<dbReference type="Proteomes" id="UP000694395">
    <property type="component" value="Chromosome 2"/>
</dbReference>
<accession>A0A8L0DT30</accession>
<dbReference type="InterPro" id="IPR029418">
    <property type="entry name" value="MTBP_C"/>
</dbReference>
<feature type="domain" description="MDN2-binding protein C-terminal" evidence="4">
    <location>
        <begin position="487"/>
        <end position="753"/>
    </location>
</feature>
<dbReference type="Pfam" id="PF14918">
    <property type="entry name" value="MTBP_N"/>
    <property type="match status" value="1"/>
</dbReference>
<evidence type="ECO:0000259" key="3">
    <source>
        <dbReference type="Pfam" id="PF14919"/>
    </source>
</evidence>
<protein>
    <submittedName>
        <fullName evidence="5">MDM2 binding protein</fullName>
    </submittedName>
</protein>
<name>A0A8L0DT30_ONCMY</name>
<sequence>MNSCMNKVLICDDCRLYEEAAEGLHLLSDKLPPPGKALLDVIFLGFAEEAPKLKDFLPVIGSLKHITIILNDEWQKPASNLSARVVHPSSIMTCIDERELWRGGVLIREKKFASEVRFEGFSLRAQDRETWYSLLPSDPGSHNNSDHKLHSEVFHYFRSVLDLVQLVTVSDIPSFLRSSTEFHLELSSKSLRDKRLLDQFRSLSGKVGALFSLSCTVSSMALPPASQLSSQKWKDFMSKRPKTLPVPYVEVKGESGHYFLLVQGSEGGGCKARLIHSANQINGAAAMATVNGLLKENSVSSSGSTTTDWLRSLPCLHGDQLLQRERKLAEVQTLVLKECLRRREEAEKPASIPVNDLKILLSLAREQYLKMHDSTLPKASTLLKDSSLPRVEPCGAEEVNLTTKTTEFIKHSQHADWPERSVLHNYENLQRTQTDGIFGSSHGQRTTSALLDAKELLRHFTPDGLPTGELQPLLVQRLGGNTFQMSPDLTPRKVTQIPFSQAASSHYHGLEFCLDEQGHKALDRDQGFVRLQSRLIRYETQTTCSKEPCPVPFALSPAPSPAVLSEPGSVPDGEALLNSDLPRIKRRSWDTDATHPHKRLAKSESSDSLGSVCSGSSGTDTHPAVRGLRPQKTRSQSSSSSVSALRMGPRGPEKHHPDPQNSHRAPQAQGHRQGQAEDKASKESRSQKHARMLEEVVAKTLKHHGITREHKNLAACGQRLFEISKFYLKDLKTSRGLHEEMMKAASSNAKQVIDWVTERASK</sequence>
<evidence type="ECO:0000259" key="4">
    <source>
        <dbReference type="Pfam" id="PF14920"/>
    </source>
</evidence>
<feature type="compositionally biased region" description="Basic and acidic residues" evidence="1">
    <location>
        <begin position="587"/>
        <end position="605"/>
    </location>
</feature>
<reference evidence="5" key="1">
    <citation type="submission" date="2020-07" db="EMBL/GenBank/DDBJ databases">
        <title>A long reads based de novo assembly of the rainbow trout Arlee double haploid line genome.</title>
        <authorList>
            <person name="Gao G."/>
            <person name="Palti Y."/>
        </authorList>
    </citation>
    <scope>NUCLEOTIDE SEQUENCE [LARGE SCALE GENOMIC DNA]</scope>
</reference>
<feature type="domain" description="DM2" evidence="2">
    <location>
        <begin position="15"/>
        <end position="131"/>
    </location>
</feature>